<evidence type="ECO:0000313" key="2">
    <source>
        <dbReference type="Proteomes" id="UP000076770"/>
    </source>
</evidence>
<evidence type="ECO:0000313" key="1">
    <source>
        <dbReference type="EMBL" id="SAI84810.1"/>
    </source>
</evidence>
<organism evidence="1 2">
    <name type="scientific">Saccharolobus solfataricus</name>
    <name type="common">Sulfolobus solfataricus</name>
    <dbReference type="NCBI Taxonomy" id="2287"/>
    <lineage>
        <taxon>Archaea</taxon>
        <taxon>Thermoproteota</taxon>
        <taxon>Thermoprotei</taxon>
        <taxon>Sulfolobales</taxon>
        <taxon>Sulfolobaceae</taxon>
        <taxon>Saccharolobus</taxon>
    </lineage>
</organism>
<dbReference type="AlphaFoldDB" id="A0A157T0P9"/>
<protein>
    <submittedName>
        <fullName evidence="1">Uncharacterized protein</fullName>
    </submittedName>
</protein>
<gene>
    <name evidence="1" type="ORF">SSOP1_1256</name>
</gene>
<accession>A0A157T0P9</accession>
<reference evidence="2" key="1">
    <citation type="submission" date="2016-04" db="EMBL/GenBank/DDBJ databases">
        <authorList>
            <person name="Shah S.A."/>
            <person name="Garrett R.A."/>
        </authorList>
    </citation>
    <scope>NUCLEOTIDE SEQUENCE [LARGE SCALE GENOMIC DNA]</scope>
    <source>
        <strain evidence="2">ATCC 35091 / DSM 1616 / JCM 8930 / NBRC 15331 / P1</strain>
    </source>
</reference>
<dbReference type="Proteomes" id="UP000076770">
    <property type="component" value="Chromosome i"/>
</dbReference>
<proteinExistence type="predicted"/>
<dbReference type="EMBL" id="LT549890">
    <property type="protein sequence ID" value="SAI84810.1"/>
    <property type="molecule type" value="Genomic_DNA"/>
</dbReference>
<sequence length="100" mass="11540">MKKRIFSLYNYSLIMSWKLKDLKGLSAPTNVKSCTVDDAVMQLKDKYKVDVETLTKIATDVLVKHLTEKKMTIEDIKKNYSNIEEIESIVEDILRLSGKL</sequence>
<name>A0A157T0P9_SACSO</name>